<evidence type="ECO:0000256" key="9">
    <source>
        <dbReference type="ARBA" id="ARBA00023136"/>
    </source>
</evidence>
<dbReference type="InterPro" id="IPR001611">
    <property type="entry name" value="Leu-rich_rpt"/>
</dbReference>
<feature type="transmembrane region" description="Helical" evidence="12">
    <location>
        <begin position="942"/>
        <end position="965"/>
    </location>
</feature>
<dbReference type="FunFam" id="3.80.10.10:FF:000095">
    <property type="entry name" value="LRR receptor-like serine/threonine-protein kinase GSO1"/>
    <property type="match status" value="1"/>
</dbReference>
<dbReference type="EMBL" id="JANJYJ010000010">
    <property type="protein sequence ID" value="KAK3184076.1"/>
    <property type="molecule type" value="Genomic_DNA"/>
</dbReference>
<dbReference type="FunFam" id="3.80.10.10:FF:001347">
    <property type="entry name" value="LRR receptor-like serine/threonine-protein kinase GSO2"/>
    <property type="match status" value="1"/>
</dbReference>
<evidence type="ECO:0000256" key="6">
    <source>
        <dbReference type="ARBA" id="ARBA00022729"/>
    </source>
</evidence>
<evidence type="ECO:0000256" key="12">
    <source>
        <dbReference type="SAM" id="Phobius"/>
    </source>
</evidence>
<keyword evidence="6 13" id="KW-0732">Signal</keyword>
<keyword evidence="16" id="KW-1185">Reference proteome</keyword>
<evidence type="ECO:0000256" key="5">
    <source>
        <dbReference type="ARBA" id="ARBA00022692"/>
    </source>
</evidence>
<comment type="subcellular location">
    <subcellularLocation>
        <location evidence="1">Cell membrane</location>
        <topology evidence="1">Single-pass type I membrane protein</topology>
    </subcellularLocation>
</comment>
<dbReference type="Pfam" id="PF08263">
    <property type="entry name" value="LRRNT_2"/>
    <property type="match status" value="1"/>
</dbReference>
<evidence type="ECO:0000256" key="4">
    <source>
        <dbReference type="ARBA" id="ARBA00022614"/>
    </source>
</evidence>
<comment type="caution">
    <text evidence="15">The sequence shown here is derived from an EMBL/GenBank/DDBJ whole genome shotgun (WGS) entry which is preliminary data.</text>
</comment>
<protein>
    <recommendedName>
        <fullName evidence="14">Leucine-rich repeat-containing N-terminal plant-type domain-containing protein</fullName>
    </recommendedName>
</protein>
<dbReference type="Pfam" id="PF00560">
    <property type="entry name" value="LRR_1"/>
    <property type="match status" value="15"/>
</dbReference>
<name>A0AAD9ZL88_9ROSI</name>
<evidence type="ECO:0000256" key="11">
    <source>
        <dbReference type="ARBA" id="ARBA00023180"/>
    </source>
</evidence>
<dbReference type="SMART" id="SM00369">
    <property type="entry name" value="LRR_TYP"/>
    <property type="match status" value="10"/>
</dbReference>
<feature type="chain" id="PRO_5041926493" description="Leucine-rich repeat-containing N-terminal plant-type domain-containing protein" evidence="13">
    <location>
        <begin position="25"/>
        <end position="1001"/>
    </location>
</feature>
<dbReference type="InterPro" id="IPR032675">
    <property type="entry name" value="LRR_dom_sf"/>
</dbReference>
<dbReference type="InterPro" id="IPR046956">
    <property type="entry name" value="RLP23-like"/>
</dbReference>
<dbReference type="PROSITE" id="PS51450">
    <property type="entry name" value="LRR"/>
    <property type="match status" value="3"/>
</dbReference>
<dbReference type="SMART" id="SM00365">
    <property type="entry name" value="LRR_SD22"/>
    <property type="match status" value="5"/>
</dbReference>
<dbReference type="Proteomes" id="UP001281410">
    <property type="component" value="Unassembled WGS sequence"/>
</dbReference>
<keyword evidence="3" id="KW-1003">Cell membrane</keyword>
<evidence type="ECO:0000256" key="7">
    <source>
        <dbReference type="ARBA" id="ARBA00022737"/>
    </source>
</evidence>
<keyword evidence="11" id="KW-0325">Glycoprotein</keyword>
<proteinExistence type="inferred from homology"/>
<keyword evidence="4" id="KW-0433">Leucine-rich repeat</keyword>
<evidence type="ECO:0000313" key="16">
    <source>
        <dbReference type="Proteomes" id="UP001281410"/>
    </source>
</evidence>
<keyword evidence="7" id="KW-0677">Repeat</keyword>
<evidence type="ECO:0000256" key="8">
    <source>
        <dbReference type="ARBA" id="ARBA00022989"/>
    </source>
</evidence>
<gene>
    <name evidence="15" type="ORF">Dsin_031362</name>
</gene>
<evidence type="ECO:0000256" key="1">
    <source>
        <dbReference type="ARBA" id="ARBA00004251"/>
    </source>
</evidence>
<dbReference type="PANTHER" id="PTHR48063:SF101">
    <property type="entry name" value="LRR RECEPTOR-LIKE SERINE_THREONINE-PROTEIN KINASE FLS2"/>
    <property type="match status" value="1"/>
</dbReference>
<dbReference type="PANTHER" id="PTHR48063">
    <property type="entry name" value="LRR RECEPTOR-LIKE KINASE"/>
    <property type="match status" value="1"/>
</dbReference>
<keyword evidence="8 12" id="KW-1133">Transmembrane helix</keyword>
<dbReference type="FunFam" id="3.80.10.10:FF:000111">
    <property type="entry name" value="LRR receptor-like serine/threonine-protein kinase ERECTA"/>
    <property type="match status" value="1"/>
</dbReference>
<dbReference type="InterPro" id="IPR003591">
    <property type="entry name" value="Leu-rich_rpt_typical-subtyp"/>
</dbReference>
<dbReference type="AlphaFoldDB" id="A0AAD9ZL88"/>
<organism evidence="15 16">
    <name type="scientific">Dipteronia sinensis</name>
    <dbReference type="NCBI Taxonomy" id="43782"/>
    <lineage>
        <taxon>Eukaryota</taxon>
        <taxon>Viridiplantae</taxon>
        <taxon>Streptophyta</taxon>
        <taxon>Embryophyta</taxon>
        <taxon>Tracheophyta</taxon>
        <taxon>Spermatophyta</taxon>
        <taxon>Magnoliopsida</taxon>
        <taxon>eudicotyledons</taxon>
        <taxon>Gunneridae</taxon>
        <taxon>Pentapetalae</taxon>
        <taxon>rosids</taxon>
        <taxon>malvids</taxon>
        <taxon>Sapindales</taxon>
        <taxon>Sapindaceae</taxon>
        <taxon>Hippocastanoideae</taxon>
        <taxon>Acereae</taxon>
        <taxon>Dipteronia</taxon>
    </lineage>
</organism>
<evidence type="ECO:0000259" key="14">
    <source>
        <dbReference type="Pfam" id="PF08263"/>
    </source>
</evidence>
<evidence type="ECO:0000256" key="3">
    <source>
        <dbReference type="ARBA" id="ARBA00022475"/>
    </source>
</evidence>
<sequence>MNEIMSLQLIITFLFILFSPNIKAASVVTSEVADVKIECIERERHALLIFKQGLIDADGLLSSWGGEDCCKWRGVSCSNTTGHVVKLNLNYVNRPPLEISYQPLRGNISSSLLELQHLDYLDLSFNPFGGQIPEFIGSLYKLQHLDLSMCWFSGRVPYGLGNLSRLQYLDLNGNFGSYVGKLEWLSNLSFLRHVGLNNINLTEATDWLQVVSELPSLTKLQLQACFLPSVSSTSISFVNSSKSLAFVDLSGNTLTNSIYLWLSNFSTSLVHVDLSLNNLQGPVPGFAFENMTSLLHLYLDQTHIEGIPNTFRNMCSLKRLSFLNSNLSGQLVELFLNLSGCTKDALEYLNLENNNLSGSLPDFTVLSSLRELHLFNNMLDGSFPKRFGQLSNLTVLDLGSNQLGGSLPDFSVFSTLKILRISNNKLNGTFSTSIGQLSKLEELYVSSNFLEDTISEVHMSNLFDLKIFDLSYNKLTLNFSSVWLPPFQLDVIALSNCKIVSRLPAWLQTQNKFSYLDLSSTEISGLVPSWFWDLSPNLYFLNLSNNSLRGVLPDLSLKFAGNPAIDLSFNYFEGSIPPFPPTMSSLSLSNNMFSGSISFLCANTGFLSYLDLSDNHLLGEFPSCWTPWETLFFLNLANNKFSGKIPNSMTSGCLIKSLHLRNNSMSGEMPTSLRNCERLAVIDLGNNKFSGTLPAWIGDSLLDLTILSLRSNRFHGMVPWQLCNLAMLQVLDFSRNSISGTIPECLNNLTAMVQNTSSNALISSSYILGSPGVNGGISAGNYQEHALLVWKGVESEYKSTLGLLKSIDLSSNKLSGEVPVTVTSLIGLISLNLSRNSLTGPIPPKIGQLNLLNTLDLSDNLLAGEIPESCSQLNALGVLDLSNNNLSGKIPSNTKLQSFDPSAYAGNLELCGPPLSNTCPGEEQPQDPDFDMEPREDGIITLGFYVSMALGFIAGFWGVVATLVLNRSWRHAYFQFLNHTKDQLYVAVVLNIAKFQRWLRS</sequence>
<dbReference type="PRINTS" id="PR00019">
    <property type="entry name" value="LEURICHRPT"/>
</dbReference>
<dbReference type="InterPro" id="IPR013210">
    <property type="entry name" value="LRR_N_plant-typ"/>
</dbReference>
<keyword evidence="9 12" id="KW-0472">Membrane</keyword>
<evidence type="ECO:0000256" key="10">
    <source>
        <dbReference type="ARBA" id="ARBA00023170"/>
    </source>
</evidence>
<dbReference type="SUPFAM" id="SSF52058">
    <property type="entry name" value="L domain-like"/>
    <property type="match status" value="1"/>
</dbReference>
<evidence type="ECO:0000256" key="2">
    <source>
        <dbReference type="ARBA" id="ARBA00009592"/>
    </source>
</evidence>
<reference evidence="15" key="1">
    <citation type="journal article" date="2023" name="Plant J.">
        <title>Genome sequences and population genomics provide insights into the demographic history, inbreeding, and mutation load of two 'living fossil' tree species of Dipteronia.</title>
        <authorList>
            <person name="Feng Y."/>
            <person name="Comes H.P."/>
            <person name="Chen J."/>
            <person name="Zhu S."/>
            <person name="Lu R."/>
            <person name="Zhang X."/>
            <person name="Li P."/>
            <person name="Qiu J."/>
            <person name="Olsen K.M."/>
            <person name="Qiu Y."/>
        </authorList>
    </citation>
    <scope>NUCLEOTIDE SEQUENCE</scope>
    <source>
        <strain evidence="15">NBL</strain>
    </source>
</reference>
<keyword evidence="10" id="KW-0675">Receptor</keyword>
<evidence type="ECO:0000313" key="15">
    <source>
        <dbReference type="EMBL" id="KAK3184076.1"/>
    </source>
</evidence>
<evidence type="ECO:0000256" key="13">
    <source>
        <dbReference type="SAM" id="SignalP"/>
    </source>
</evidence>
<comment type="similarity">
    <text evidence="2">Belongs to the RLP family.</text>
</comment>
<dbReference type="SMART" id="SM00364">
    <property type="entry name" value="LRR_BAC"/>
    <property type="match status" value="4"/>
</dbReference>
<feature type="signal peptide" evidence="13">
    <location>
        <begin position="1"/>
        <end position="24"/>
    </location>
</feature>
<dbReference type="Gene3D" id="3.80.10.10">
    <property type="entry name" value="Ribonuclease Inhibitor"/>
    <property type="match status" value="4"/>
</dbReference>
<dbReference type="SUPFAM" id="SSF52047">
    <property type="entry name" value="RNI-like"/>
    <property type="match status" value="2"/>
</dbReference>
<dbReference type="GO" id="GO:0005886">
    <property type="term" value="C:plasma membrane"/>
    <property type="evidence" value="ECO:0007669"/>
    <property type="project" value="UniProtKB-SubCell"/>
</dbReference>
<keyword evidence="5 12" id="KW-0812">Transmembrane</keyword>
<feature type="domain" description="Leucine-rich repeat-containing N-terminal plant-type" evidence="14">
    <location>
        <begin position="42"/>
        <end position="78"/>
    </location>
</feature>
<accession>A0AAD9ZL88</accession>